<evidence type="ECO:0000313" key="2">
    <source>
        <dbReference type="EnsemblMetazoa" id="XP_003240422.1"/>
    </source>
</evidence>
<evidence type="ECO:0000256" key="1">
    <source>
        <dbReference type="SAM" id="MobiDB-lite"/>
    </source>
</evidence>
<reference evidence="2" key="2">
    <citation type="submission" date="2022-06" db="UniProtKB">
        <authorList>
            <consortium name="EnsemblMetazoa"/>
        </authorList>
    </citation>
    <scope>IDENTIFICATION</scope>
</reference>
<reference evidence="3" key="1">
    <citation type="submission" date="2010-06" db="EMBL/GenBank/DDBJ databases">
        <authorList>
            <person name="Jiang H."/>
            <person name="Abraham K."/>
            <person name="Ali S."/>
            <person name="Alsbrooks S.L."/>
            <person name="Anim B.N."/>
            <person name="Anosike U.S."/>
            <person name="Attaway T."/>
            <person name="Bandaranaike D.P."/>
            <person name="Battles P.K."/>
            <person name="Bell S.N."/>
            <person name="Bell A.V."/>
            <person name="Beltran B."/>
            <person name="Bickham C."/>
            <person name="Bustamante Y."/>
            <person name="Caleb T."/>
            <person name="Canada A."/>
            <person name="Cardenas V."/>
            <person name="Carter K."/>
            <person name="Chacko J."/>
            <person name="Chandrabose M.N."/>
            <person name="Chavez D."/>
            <person name="Chavez A."/>
            <person name="Chen L."/>
            <person name="Chu H.-S."/>
            <person name="Claassen K.J."/>
            <person name="Cockrell R."/>
            <person name="Collins M."/>
            <person name="Cooper J.A."/>
            <person name="Cree A."/>
            <person name="Curry S.M."/>
            <person name="Da Y."/>
            <person name="Dao M.D."/>
            <person name="Das B."/>
            <person name="Davila M.-L."/>
            <person name="Davy-Carroll L."/>
            <person name="Denson S."/>
            <person name="Dinh H."/>
            <person name="Ebong V.E."/>
            <person name="Edwards J.R."/>
            <person name="Egan A."/>
            <person name="El-Daye J."/>
            <person name="Escobedo L."/>
            <person name="Fernandez S."/>
            <person name="Fernando P.R."/>
            <person name="Flagg N."/>
            <person name="Forbes L.D."/>
            <person name="Fowler R.G."/>
            <person name="Fu Q."/>
            <person name="Gabisi R.A."/>
            <person name="Ganer J."/>
            <person name="Garbino Pronczuk A."/>
            <person name="Garcia R.M."/>
            <person name="Garner T."/>
            <person name="Garrett T.E."/>
            <person name="Gonzalez D.A."/>
            <person name="Hamid H."/>
            <person name="Hawkins E.S."/>
            <person name="Hirani K."/>
            <person name="Hogues M.E."/>
            <person name="Hollins B."/>
            <person name="Hsiao C.-H."/>
            <person name="Jabil R."/>
            <person name="James M.L."/>
            <person name="Jhangiani S.N."/>
            <person name="Johnson B."/>
            <person name="Johnson Q."/>
            <person name="Joshi V."/>
            <person name="Kalu J.B."/>
            <person name="Kam C."/>
            <person name="Kashfia A."/>
            <person name="Keebler J."/>
            <person name="Kisamo H."/>
            <person name="Kovar C.L."/>
            <person name="Lago L.A."/>
            <person name="Lai C.-Y."/>
            <person name="Laidlaw J."/>
            <person name="Lara F."/>
            <person name="Le T.-K."/>
            <person name="Lee S.L."/>
            <person name="Legall F.H."/>
            <person name="Lemon S.J."/>
            <person name="Lewis L.R."/>
            <person name="Li B."/>
            <person name="Liu Y."/>
            <person name="Liu Y.-S."/>
            <person name="Lopez J."/>
            <person name="Lozado R.J."/>
            <person name="Lu J."/>
            <person name="Madu R.C."/>
            <person name="Maheshwari M."/>
            <person name="Maheshwari R."/>
            <person name="Malloy K."/>
            <person name="Martinez E."/>
            <person name="Mathew T."/>
            <person name="Mercado I.C."/>
            <person name="Mercado C."/>
            <person name="Meyer B."/>
            <person name="Montgomery K."/>
            <person name="Morgan M.B."/>
            <person name="Munidasa M."/>
            <person name="Nazareth L.V."/>
            <person name="Nelson J."/>
            <person name="Ng B.M."/>
            <person name="Nguyen N.B."/>
            <person name="Nguyen P.Q."/>
            <person name="Nguyen T."/>
            <person name="Obregon M."/>
            <person name="Okwuonu G.O."/>
            <person name="Onwere C.G."/>
            <person name="Orozco G."/>
            <person name="Parra A."/>
            <person name="Patel S."/>
            <person name="Patil S."/>
            <person name="Perez A."/>
            <person name="Perez Y."/>
            <person name="Pham C."/>
            <person name="Primus E.L."/>
            <person name="Pu L.-L."/>
            <person name="Puazo M."/>
            <person name="Qin X."/>
            <person name="Quiroz J.B."/>
            <person name="Reese J."/>
            <person name="Richards S."/>
            <person name="Rives C.M."/>
            <person name="Robberts R."/>
            <person name="Ruiz S.J."/>
            <person name="Ruiz M.J."/>
            <person name="Santibanez J."/>
            <person name="Schneider B.W."/>
            <person name="Sisson I."/>
            <person name="Smith M."/>
            <person name="Sodergren E."/>
            <person name="Song X.-Z."/>
            <person name="Song B.B."/>
            <person name="Summersgill H."/>
            <person name="Thelus R."/>
            <person name="Thornton R.D."/>
            <person name="Trejos Z.Y."/>
            <person name="Usmani K."/>
            <person name="Vattathil S."/>
            <person name="Villasana D."/>
            <person name="Walker D.L."/>
            <person name="Wang S."/>
            <person name="Wang K."/>
            <person name="White C.S."/>
            <person name="Williams A.C."/>
            <person name="Williamson J."/>
            <person name="Wilson K."/>
            <person name="Woghiren I.O."/>
            <person name="Woodworth J.R."/>
            <person name="Worley K.C."/>
            <person name="Wright R.A."/>
            <person name="Wu W."/>
            <person name="Young L."/>
            <person name="Zhang L."/>
            <person name="Zhang J."/>
            <person name="Zhu Y."/>
            <person name="Muzny D.M."/>
            <person name="Weinstock G."/>
            <person name="Gibbs R.A."/>
        </authorList>
    </citation>
    <scope>NUCLEOTIDE SEQUENCE [LARGE SCALE GENOMIC DNA]</scope>
    <source>
        <strain evidence="3">LSR1</strain>
    </source>
</reference>
<name>A0A8R1W4L9_ACYPI</name>
<proteinExistence type="predicted"/>
<accession>A0A8R1W4L9</accession>
<feature type="region of interest" description="Disordered" evidence="1">
    <location>
        <begin position="100"/>
        <end position="194"/>
    </location>
</feature>
<dbReference type="OrthoDB" id="6606834at2759"/>
<dbReference type="GeneID" id="100572700"/>
<evidence type="ECO:0008006" key="4">
    <source>
        <dbReference type="Google" id="ProtNLM"/>
    </source>
</evidence>
<keyword evidence="3" id="KW-1185">Reference proteome</keyword>
<dbReference type="EnsemblMetazoa" id="XM_003240374.4">
    <property type="protein sequence ID" value="XP_003240422.1"/>
    <property type="gene ID" value="LOC100572700"/>
</dbReference>
<dbReference type="KEGG" id="api:100572700"/>
<dbReference type="AlphaFoldDB" id="A0A8R1W4L9"/>
<organism evidence="2 3">
    <name type="scientific">Acyrthosiphon pisum</name>
    <name type="common">Pea aphid</name>
    <dbReference type="NCBI Taxonomy" id="7029"/>
    <lineage>
        <taxon>Eukaryota</taxon>
        <taxon>Metazoa</taxon>
        <taxon>Ecdysozoa</taxon>
        <taxon>Arthropoda</taxon>
        <taxon>Hexapoda</taxon>
        <taxon>Insecta</taxon>
        <taxon>Pterygota</taxon>
        <taxon>Neoptera</taxon>
        <taxon>Paraneoptera</taxon>
        <taxon>Hemiptera</taxon>
        <taxon>Sternorrhyncha</taxon>
        <taxon>Aphidomorpha</taxon>
        <taxon>Aphidoidea</taxon>
        <taxon>Aphididae</taxon>
        <taxon>Macrosiphini</taxon>
        <taxon>Acyrthosiphon</taxon>
    </lineage>
</organism>
<evidence type="ECO:0000313" key="3">
    <source>
        <dbReference type="Proteomes" id="UP000007819"/>
    </source>
</evidence>
<sequence>MGNGESVVYNSIIVYTVDCSVSESHWSTGRRLISRQQLSNIMNIKEKLSKFVFVSNCNKHINENKNQSVKNKFEEIDSDQYDHVQLKRSKINDYFSTQELSIPSSSGSSHLPTNSEKEELSIPSSSGSSHLPTNSEKEELSIPSSSGSSHLPTNSEKEELSIPSSSGSSHLPTNSEKEELSIPSSSGSSHLPTNSENKLEDIILLKPDIGFYIGKTNIDDYTKKAILENHWYPPEDYVFPHSEHNRNNKVRKRYPSFKHFKSYNWLVLSDLCRGLFCKYCFLFAPSTASNNQLNILVKKPLITFAKLDGQDGTLNMHSRNKYHHNAVQSGKIFLQTYLCPEKDIINQVCSQRVQQIKDNRERLRPIIESLIFCGR</sequence>
<dbReference type="Proteomes" id="UP000007819">
    <property type="component" value="Chromosome A1"/>
</dbReference>
<dbReference type="RefSeq" id="XP_003240422.1">
    <property type="nucleotide sequence ID" value="XM_003240374.3"/>
</dbReference>
<protein>
    <recommendedName>
        <fullName evidence="4">TTF-type domain-containing protein</fullName>
    </recommendedName>
</protein>